<accession>A0AB39QZ26</accession>
<dbReference type="PROSITE" id="PS00041">
    <property type="entry name" value="HTH_ARAC_FAMILY_1"/>
    <property type="match status" value="1"/>
</dbReference>
<feature type="region of interest" description="Disordered" evidence="4">
    <location>
        <begin position="136"/>
        <end position="179"/>
    </location>
</feature>
<organism evidence="6">
    <name type="scientific">Streptomyces sp. R39</name>
    <dbReference type="NCBI Taxonomy" id="3238631"/>
    <lineage>
        <taxon>Bacteria</taxon>
        <taxon>Bacillati</taxon>
        <taxon>Actinomycetota</taxon>
        <taxon>Actinomycetes</taxon>
        <taxon>Kitasatosporales</taxon>
        <taxon>Streptomycetaceae</taxon>
        <taxon>Streptomyces</taxon>
    </lineage>
</organism>
<feature type="domain" description="HTH araC/xylS-type" evidence="5">
    <location>
        <begin position="14"/>
        <end position="112"/>
    </location>
</feature>
<keyword evidence="2" id="KW-0238">DNA-binding</keyword>
<dbReference type="GO" id="GO:0043565">
    <property type="term" value="F:sequence-specific DNA binding"/>
    <property type="evidence" value="ECO:0007669"/>
    <property type="project" value="InterPro"/>
</dbReference>
<dbReference type="AlphaFoldDB" id="A0AB39QZ26"/>
<proteinExistence type="predicted"/>
<evidence type="ECO:0000256" key="1">
    <source>
        <dbReference type="ARBA" id="ARBA00023015"/>
    </source>
</evidence>
<feature type="compositionally biased region" description="Basic and acidic residues" evidence="4">
    <location>
        <begin position="159"/>
        <end position="168"/>
    </location>
</feature>
<dbReference type="RefSeq" id="WP_369226735.1">
    <property type="nucleotide sequence ID" value="NZ_CP163441.1"/>
</dbReference>
<dbReference type="SUPFAM" id="SSF46689">
    <property type="entry name" value="Homeodomain-like"/>
    <property type="match status" value="2"/>
</dbReference>
<reference evidence="6" key="1">
    <citation type="submission" date="2024-07" db="EMBL/GenBank/DDBJ databases">
        <authorList>
            <person name="Yu S.T."/>
        </authorList>
    </citation>
    <scope>NUCLEOTIDE SEQUENCE</scope>
    <source>
        <strain evidence="6">R39</strain>
    </source>
</reference>
<name>A0AB39QZ26_9ACTN</name>
<dbReference type="Pfam" id="PF12833">
    <property type="entry name" value="HTH_18"/>
    <property type="match status" value="1"/>
</dbReference>
<dbReference type="EMBL" id="CP163441">
    <property type="protein sequence ID" value="XDQ47875.1"/>
    <property type="molecule type" value="Genomic_DNA"/>
</dbReference>
<evidence type="ECO:0000313" key="6">
    <source>
        <dbReference type="EMBL" id="XDQ47875.1"/>
    </source>
</evidence>
<sequence>MGSVATAPIARHVLRARDLADARYAEALTVADMAAAAALSPAHFSRCFKAAFGESPHQYLLTRRLERAAALLLATDWTVAAVGVAVGVRSIGSFTTSFRRMYGMTPQVYRDAHPPAARHVRIPRCVAMAYGRPRNRTFREDTGSPACLASNAGNGPGSGHDKDQDRQRAVLGARPGRGA</sequence>
<dbReference type="PROSITE" id="PS01124">
    <property type="entry name" value="HTH_ARAC_FAMILY_2"/>
    <property type="match status" value="1"/>
</dbReference>
<dbReference type="InterPro" id="IPR018062">
    <property type="entry name" value="HTH_AraC-typ_CS"/>
</dbReference>
<evidence type="ECO:0000259" key="5">
    <source>
        <dbReference type="PROSITE" id="PS01124"/>
    </source>
</evidence>
<keyword evidence="1" id="KW-0805">Transcription regulation</keyword>
<dbReference type="InterPro" id="IPR009057">
    <property type="entry name" value="Homeodomain-like_sf"/>
</dbReference>
<evidence type="ECO:0000256" key="2">
    <source>
        <dbReference type="ARBA" id="ARBA00023125"/>
    </source>
</evidence>
<dbReference type="Gene3D" id="1.10.10.60">
    <property type="entry name" value="Homeodomain-like"/>
    <property type="match status" value="2"/>
</dbReference>
<evidence type="ECO:0000256" key="3">
    <source>
        <dbReference type="ARBA" id="ARBA00023163"/>
    </source>
</evidence>
<dbReference type="InterPro" id="IPR050204">
    <property type="entry name" value="AraC_XylS_family_regulators"/>
</dbReference>
<dbReference type="PANTHER" id="PTHR46796">
    <property type="entry name" value="HTH-TYPE TRANSCRIPTIONAL ACTIVATOR RHAS-RELATED"/>
    <property type="match status" value="1"/>
</dbReference>
<dbReference type="SMART" id="SM00342">
    <property type="entry name" value="HTH_ARAC"/>
    <property type="match status" value="1"/>
</dbReference>
<evidence type="ECO:0000256" key="4">
    <source>
        <dbReference type="SAM" id="MobiDB-lite"/>
    </source>
</evidence>
<protein>
    <submittedName>
        <fullName evidence="6">Helix-turn-helix domain-containing protein</fullName>
    </submittedName>
</protein>
<keyword evidence="3" id="KW-0804">Transcription</keyword>
<dbReference type="InterPro" id="IPR018060">
    <property type="entry name" value="HTH_AraC"/>
</dbReference>
<dbReference type="GO" id="GO:0003700">
    <property type="term" value="F:DNA-binding transcription factor activity"/>
    <property type="evidence" value="ECO:0007669"/>
    <property type="project" value="InterPro"/>
</dbReference>
<gene>
    <name evidence="6" type="ORF">AB5J52_39545</name>
</gene>